<evidence type="ECO:0000313" key="3">
    <source>
        <dbReference type="EMBL" id="GKT20851.1"/>
    </source>
</evidence>
<feature type="compositionally biased region" description="Basic residues" evidence="2">
    <location>
        <begin position="24"/>
        <end position="35"/>
    </location>
</feature>
<reference evidence="3" key="1">
    <citation type="submission" date="2022-03" db="EMBL/GenBank/DDBJ databases">
        <title>Draft genome sequence of Aduncisulcus paluster, a free-living microaerophilic Fornicata.</title>
        <authorList>
            <person name="Yuyama I."/>
            <person name="Kume K."/>
            <person name="Tamura T."/>
            <person name="Inagaki Y."/>
            <person name="Hashimoto T."/>
        </authorList>
    </citation>
    <scope>NUCLEOTIDE SEQUENCE</scope>
    <source>
        <strain evidence="3">NY0171</strain>
    </source>
</reference>
<feature type="coiled-coil region" evidence="1">
    <location>
        <begin position="86"/>
        <end position="120"/>
    </location>
</feature>
<feature type="region of interest" description="Disordered" evidence="2">
    <location>
        <begin position="1"/>
        <end position="37"/>
    </location>
</feature>
<keyword evidence="1" id="KW-0175">Coiled coil</keyword>
<accession>A0ABQ5JX35</accession>
<keyword evidence="4" id="KW-1185">Reference proteome</keyword>
<evidence type="ECO:0000256" key="2">
    <source>
        <dbReference type="SAM" id="MobiDB-lite"/>
    </source>
</evidence>
<evidence type="ECO:0000256" key="1">
    <source>
        <dbReference type="SAM" id="Coils"/>
    </source>
</evidence>
<comment type="caution">
    <text evidence="3">The sequence shown here is derived from an EMBL/GenBank/DDBJ whole genome shotgun (WGS) entry which is preliminary data.</text>
</comment>
<gene>
    <name evidence="3" type="ORF">ADUPG1_011771</name>
</gene>
<organism evidence="3 4">
    <name type="scientific">Aduncisulcus paluster</name>
    <dbReference type="NCBI Taxonomy" id="2918883"/>
    <lineage>
        <taxon>Eukaryota</taxon>
        <taxon>Metamonada</taxon>
        <taxon>Carpediemonas-like organisms</taxon>
        <taxon>Aduncisulcus</taxon>
    </lineage>
</organism>
<feature type="compositionally biased region" description="Basic and acidic residues" evidence="2">
    <location>
        <begin position="7"/>
        <end position="21"/>
    </location>
</feature>
<feature type="coiled-coil region" evidence="1">
    <location>
        <begin position="251"/>
        <end position="299"/>
    </location>
</feature>
<dbReference type="EMBL" id="BQXS01012272">
    <property type="protein sequence ID" value="GKT20851.1"/>
    <property type="molecule type" value="Genomic_DNA"/>
</dbReference>
<dbReference type="Proteomes" id="UP001057375">
    <property type="component" value="Unassembled WGS sequence"/>
</dbReference>
<name>A0ABQ5JX35_9EUKA</name>
<sequence>MAKKKAPPLEREQNRKKEYTRQKNALKKSISRKKSILKEKQKNIDEVEALKTSILHQIDGMKKLGVASRDEMGSIAQETGKITKRLRDEQVVVTNLEKELRLAEEERRKHQIEMDSKYAELQAFLDSHHSSIHDIKQESATRIAEISGKLEKAEIITNQHATAEKTLAIIKEKCASMASVIEKAEEGLAPIRQEIASESDNLYQLKEKEKTVGAECETLKTRVEQKMTDFKKLSEKLLAKRAEEEKIAKKSADLEKQLASLQSSLKDILQHHIKMAKELTAVHQTRKELQNRIQELKAIDK</sequence>
<proteinExistence type="predicted"/>
<protein>
    <submittedName>
        <fullName evidence="3">Uncharacterized protein</fullName>
    </submittedName>
</protein>
<evidence type="ECO:0000313" key="4">
    <source>
        <dbReference type="Proteomes" id="UP001057375"/>
    </source>
</evidence>